<keyword evidence="2" id="KW-0732">Signal</keyword>
<gene>
    <name evidence="3" type="ORF">E6W39_17845</name>
</gene>
<proteinExistence type="predicted"/>
<dbReference type="OrthoDB" id="4333827at2"/>
<name>A0A540W5X3_9ACTN</name>
<evidence type="ECO:0000256" key="2">
    <source>
        <dbReference type="SAM" id="SignalP"/>
    </source>
</evidence>
<dbReference type="EMBL" id="VIGB01000003">
    <property type="protein sequence ID" value="TQF03754.1"/>
    <property type="molecule type" value="Genomic_DNA"/>
</dbReference>
<feature type="chain" id="PRO_5021917100" evidence="2">
    <location>
        <begin position="31"/>
        <end position="147"/>
    </location>
</feature>
<dbReference type="AlphaFoldDB" id="A0A540W5X3"/>
<evidence type="ECO:0000256" key="1">
    <source>
        <dbReference type="SAM" id="MobiDB-lite"/>
    </source>
</evidence>
<evidence type="ECO:0000313" key="3">
    <source>
        <dbReference type="EMBL" id="TQF03754.1"/>
    </source>
</evidence>
<dbReference type="RefSeq" id="WP_141634364.1">
    <property type="nucleotide sequence ID" value="NZ_VIGB01000003.1"/>
</dbReference>
<reference evidence="3 4" key="1">
    <citation type="submission" date="2019-06" db="EMBL/GenBank/DDBJ databases">
        <title>Description of Kitasatospora acidophila sp. nov. isolated from pine grove soil, and reclassification of Streptomyces novaecaesareae to Kitasatospora novaeceasareae comb. nov.</title>
        <authorList>
            <person name="Kim M.J."/>
        </authorList>
    </citation>
    <scope>NUCLEOTIDE SEQUENCE [LARGE SCALE GENOMIC DNA]</scope>
    <source>
        <strain evidence="3 4">MMS16-CNU292</strain>
    </source>
</reference>
<comment type="caution">
    <text evidence="3">The sequence shown here is derived from an EMBL/GenBank/DDBJ whole genome shotgun (WGS) entry which is preliminary data.</text>
</comment>
<protein>
    <submittedName>
        <fullName evidence="3">Uncharacterized protein</fullName>
    </submittedName>
</protein>
<keyword evidence="4" id="KW-1185">Reference proteome</keyword>
<accession>A0A540W5X3</accession>
<evidence type="ECO:0000313" key="4">
    <source>
        <dbReference type="Proteomes" id="UP000319103"/>
    </source>
</evidence>
<organism evidence="3 4">
    <name type="scientific">Kitasatospora acidiphila</name>
    <dbReference type="NCBI Taxonomy" id="2567942"/>
    <lineage>
        <taxon>Bacteria</taxon>
        <taxon>Bacillati</taxon>
        <taxon>Actinomycetota</taxon>
        <taxon>Actinomycetes</taxon>
        <taxon>Kitasatosporales</taxon>
        <taxon>Streptomycetaceae</taxon>
        <taxon>Kitasatospora</taxon>
    </lineage>
</organism>
<dbReference type="Proteomes" id="UP000319103">
    <property type="component" value="Unassembled WGS sequence"/>
</dbReference>
<feature type="signal peptide" evidence="2">
    <location>
        <begin position="1"/>
        <end position="30"/>
    </location>
</feature>
<sequence>MAFRKTLGAIGTTTILAFAAVGAFSPVANAADEPLATIQAQPVGASSYASTATPSTATATPSDPSATAAEAEPAVSGEAHAPQTLSCWNGRTSGAWFYETCNGNSYRPYVDCSNGVRYISSVYYGGEWNFGLKCPVGNAVWGGAIGN</sequence>
<feature type="region of interest" description="Disordered" evidence="1">
    <location>
        <begin position="48"/>
        <end position="77"/>
    </location>
</feature>
<feature type="compositionally biased region" description="Low complexity" evidence="1">
    <location>
        <begin position="48"/>
        <end position="74"/>
    </location>
</feature>